<dbReference type="InterPro" id="IPR021655">
    <property type="entry name" value="Put_metal-bd"/>
</dbReference>
<sequence length="512" mass="54048">MRTLLAIVFVSMAGCASSPPGPELISVEPTQFDGEVGTPLVLHGAQLLPFIRFDFDTPSQSQVLDAGVSAFLTDATGTRVDLFDVQWVDATRVTARVEGPIATGSWSLHLLEPRGAELVLDDALMSLQCTEEGDCMYPDGGLVDAGTPCEQTNYRDRDNDGFGAGGGLNRCGVGYVSRSGDCDDRDNLSYPGAREVCNGLDDDCDGVTDLPTCSDAGWTRIDSLASSGNDFVAATVVERGQPWLATGANVFIFSDGGFLERSMSCPAGISAIAGVAGSEVELSGTRTDGGVVSRISQSGCSSTRLTPGALVSMLAFPGVTAADFVGVSAKGDVWRWRSGEPPLMTSSNLPNMVVRDAHGISKSQLVAVGYSEVDGSKRARAWTLGADGGWQEERPLGSSSASWARVELSGVWALSGTSAVAVGENGTVVVRSGSSWRRAWNDNSDDITSVRAFSSTRYYVTTDEGRVRRRNGWTWSTLFKASPAVPLRDLAGTAEDDLWAAGQDGTVVRSPY</sequence>
<protein>
    <recommendedName>
        <fullName evidence="3">Lipoprotein</fullName>
    </recommendedName>
</protein>
<evidence type="ECO:0000313" key="1">
    <source>
        <dbReference type="EMBL" id="PZR18375.1"/>
    </source>
</evidence>
<dbReference type="PROSITE" id="PS51257">
    <property type="entry name" value="PROKAR_LIPOPROTEIN"/>
    <property type="match status" value="1"/>
</dbReference>
<organism evidence="1 2">
    <name type="scientific">Archangium gephyra</name>
    <dbReference type="NCBI Taxonomy" id="48"/>
    <lineage>
        <taxon>Bacteria</taxon>
        <taxon>Pseudomonadati</taxon>
        <taxon>Myxococcota</taxon>
        <taxon>Myxococcia</taxon>
        <taxon>Myxococcales</taxon>
        <taxon>Cystobacterineae</taxon>
        <taxon>Archangiaceae</taxon>
        <taxon>Archangium</taxon>
    </lineage>
</organism>
<dbReference type="AlphaFoldDB" id="A0A2W5U433"/>
<dbReference type="Proteomes" id="UP000249061">
    <property type="component" value="Unassembled WGS sequence"/>
</dbReference>
<gene>
    <name evidence="1" type="ORF">DI536_00380</name>
</gene>
<evidence type="ECO:0008006" key="3">
    <source>
        <dbReference type="Google" id="ProtNLM"/>
    </source>
</evidence>
<proteinExistence type="predicted"/>
<name>A0A2W5U433_9BACT</name>
<reference evidence="1 2" key="1">
    <citation type="submission" date="2017-08" db="EMBL/GenBank/DDBJ databases">
        <title>Infants hospitalized years apart are colonized by the same room-sourced microbial strains.</title>
        <authorList>
            <person name="Brooks B."/>
            <person name="Olm M.R."/>
            <person name="Firek B.A."/>
            <person name="Baker R."/>
            <person name="Thomas B.C."/>
            <person name="Morowitz M.J."/>
            <person name="Banfield J.F."/>
        </authorList>
    </citation>
    <scope>NUCLEOTIDE SEQUENCE [LARGE SCALE GENOMIC DNA]</scope>
    <source>
        <strain evidence="1">S2_003_000_R2_14</strain>
    </source>
</reference>
<comment type="caution">
    <text evidence="1">The sequence shown here is derived from an EMBL/GenBank/DDBJ whole genome shotgun (WGS) entry which is preliminary data.</text>
</comment>
<dbReference type="EMBL" id="QFQP01000001">
    <property type="protein sequence ID" value="PZR18375.1"/>
    <property type="molecule type" value="Genomic_DNA"/>
</dbReference>
<dbReference type="Pfam" id="PF11617">
    <property type="entry name" value="Cu-binding_MopE"/>
    <property type="match status" value="1"/>
</dbReference>
<accession>A0A2W5U433</accession>
<evidence type="ECO:0000313" key="2">
    <source>
        <dbReference type="Proteomes" id="UP000249061"/>
    </source>
</evidence>